<sequence>MYHGGVQSKALLGMHPHALLTCRLSSSASSTTSSSVLQISPALSLTSPSQHPLPEILTHACVPYISIQSRRGPYLPYCTKGRISDAARDGFGSCTHQSS</sequence>
<dbReference type="Proteomes" id="UP000248817">
    <property type="component" value="Unassembled WGS sequence"/>
</dbReference>
<protein>
    <submittedName>
        <fullName evidence="1">Uncharacterized protein</fullName>
    </submittedName>
</protein>
<gene>
    <name evidence="1" type="ORF">BP00DRAFT_21740</name>
</gene>
<proteinExistence type="predicted"/>
<name>A0A2V5HUD2_9EURO</name>
<reference evidence="1 2" key="1">
    <citation type="submission" date="2018-02" db="EMBL/GenBank/DDBJ databases">
        <title>The genomes of Aspergillus section Nigri reveals drivers in fungal speciation.</title>
        <authorList>
            <consortium name="DOE Joint Genome Institute"/>
            <person name="Vesth T.C."/>
            <person name="Nybo J."/>
            <person name="Theobald S."/>
            <person name="Brandl J."/>
            <person name="Frisvad J.C."/>
            <person name="Nielsen K.F."/>
            <person name="Lyhne E.K."/>
            <person name="Kogle M.E."/>
            <person name="Kuo A."/>
            <person name="Riley R."/>
            <person name="Clum A."/>
            <person name="Nolan M."/>
            <person name="Lipzen A."/>
            <person name="Salamov A."/>
            <person name="Henrissat B."/>
            <person name="Wiebenga A."/>
            <person name="De vries R.P."/>
            <person name="Grigoriev I.V."/>
            <person name="Mortensen U.H."/>
            <person name="Andersen M.R."/>
            <person name="Baker S.E."/>
        </authorList>
    </citation>
    <scope>NUCLEOTIDE SEQUENCE [LARGE SCALE GENOMIC DNA]</scope>
    <source>
        <strain evidence="1 2">CBS 114.80</strain>
    </source>
</reference>
<organism evidence="1 2">
    <name type="scientific">Aspergillus indologenus CBS 114.80</name>
    <dbReference type="NCBI Taxonomy" id="1450541"/>
    <lineage>
        <taxon>Eukaryota</taxon>
        <taxon>Fungi</taxon>
        <taxon>Dikarya</taxon>
        <taxon>Ascomycota</taxon>
        <taxon>Pezizomycotina</taxon>
        <taxon>Eurotiomycetes</taxon>
        <taxon>Eurotiomycetidae</taxon>
        <taxon>Eurotiales</taxon>
        <taxon>Aspergillaceae</taxon>
        <taxon>Aspergillus</taxon>
        <taxon>Aspergillus subgen. Circumdati</taxon>
    </lineage>
</organism>
<evidence type="ECO:0000313" key="2">
    <source>
        <dbReference type="Proteomes" id="UP000248817"/>
    </source>
</evidence>
<evidence type="ECO:0000313" key="1">
    <source>
        <dbReference type="EMBL" id="PYI27421.1"/>
    </source>
</evidence>
<keyword evidence="2" id="KW-1185">Reference proteome</keyword>
<accession>A0A2V5HUD2</accession>
<dbReference type="AlphaFoldDB" id="A0A2V5HUD2"/>
<dbReference type="EMBL" id="KZ825570">
    <property type="protein sequence ID" value="PYI27421.1"/>
    <property type="molecule type" value="Genomic_DNA"/>
</dbReference>